<comment type="caution">
    <text evidence="1">The sequence shown here is derived from an EMBL/GenBank/DDBJ whole genome shotgun (WGS) entry which is preliminary data.</text>
</comment>
<dbReference type="AlphaFoldDB" id="A0A0N8PQU5"/>
<dbReference type="EMBL" id="LJCR01002945">
    <property type="protein sequence ID" value="KPV48101.1"/>
    <property type="molecule type" value="Genomic_DNA"/>
</dbReference>
<sequence length="184" mass="18876">MRFRAFHTGSSLLRAARLLLALAGVLLPLLLPAAGFAAGDPANNPAGAPAPAAAGGRIFVPVAVKVGKPAPPPPPPPTNTAGSFFVARDGKTFSANAKVDANGGMHMAFGVFAPEGDRPPAVYAYCPGPAALCATDAGWQGVALSDTVGEVQLQLTPDGKPRLLVQRYSIELSHNQYVYGECDS</sequence>
<accession>A0A0N8PQU5</accession>
<feature type="non-terminal residue" evidence="1">
    <location>
        <position position="184"/>
    </location>
</feature>
<evidence type="ECO:0000313" key="2">
    <source>
        <dbReference type="Proteomes" id="UP000050509"/>
    </source>
</evidence>
<protein>
    <submittedName>
        <fullName evidence="1">Uncharacterized protein</fullName>
    </submittedName>
</protein>
<reference evidence="1 2" key="1">
    <citation type="submission" date="2015-09" db="EMBL/GenBank/DDBJ databases">
        <title>Draft genome sequence of Kouleothrix aurantiaca JCM 19913.</title>
        <authorList>
            <person name="Hemp J."/>
        </authorList>
    </citation>
    <scope>NUCLEOTIDE SEQUENCE [LARGE SCALE GENOMIC DNA]</scope>
    <source>
        <strain evidence="1 2">COM-B</strain>
    </source>
</reference>
<dbReference type="Proteomes" id="UP000050509">
    <property type="component" value="Unassembled WGS sequence"/>
</dbReference>
<name>A0A0N8PQU5_9CHLR</name>
<proteinExistence type="predicted"/>
<keyword evidence="2" id="KW-1185">Reference proteome</keyword>
<evidence type="ECO:0000313" key="1">
    <source>
        <dbReference type="EMBL" id="KPV48101.1"/>
    </source>
</evidence>
<organism evidence="1 2">
    <name type="scientific">Kouleothrix aurantiaca</name>
    <dbReference type="NCBI Taxonomy" id="186479"/>
    <lineage>
        <taxon>Bacteria</taxon>
        <taxon>Bacillati</taxon>
        <taxon>Chloroflexota</taxon>
        <taxon>Chloroflexia</taxon>
        <taxon>Chloroflexales</taxon>
        <taxon>Roseiflexineae</taxon>
        <taxon>Roseiflexaceae</taxon>
        <taxon>Kouleothrix</taxon>
    </lineage>
</organism>
<gene>
    <name evidence="1" type="ORF">SE17_39870</name>
</gene>